<feature type="compositionally biased region" description="Basic and acidic residues" evidence="1">
    <location>
        <begin position="171"/>
        <end position="187"/>
    </location>
</feature>
<feature type="region of interest" description="Disordered" evidence="1">
    <location>
        <begin position="165"/>
        <end position="187"/>
    </location>
</feature>
<organism evidence="3 4">
    <name type="scientific">Candidatus Nomurabacteria bacterium GW2011_GWF2_40_12</name>
    <dbReference type="NCBI Taxonomy" id="1618776"/>
    <lineage>
        <taxon>Bacteria</taxon>
        <taxon>Candidatus Nomuraibacteriota</taxon>
    </lineage>
</organism>
<evidence type="ECO:0000313" key="3">
    <source>
        <dbReference type="EMBL" id="KKR43676.1"/>
    </source>
</evidence>
<evidence type="ECO:0000259" key="2">
    <source>
        <dbReference type="Pfam" id="PF13274"/>
    </source>
</evidence>
<dbReference type="InterPro" id="IPR025272">
    <property type="entry name" value="SocA_Panacea"/>
</dbReference>
<accession>A0A0G0R1U6</accession>
<dbReference type="Proteomes" id="UP000034301">
    <property type="component" value="Unassembled WGS sequence"/>
</dbReference>
<dbReference type="AlphaFoldDB" id="A0A0G0R1U6"/>
<evidence type="ECO:0000313" key="4">
    <source>
        <dbReference type="Proteomes" id="UP000034301"/>
    </source>
</evidence>
<comment type="caution">
    <text evidence="3">The sequence shown here is derived from an EMBL/GenBank/DDBJ whole genome shotgun (WGS) entry which is preliminary data.</text>
</comment>
<evidence type="ECO:0000256" key="1">
    <source>
        <dbReference type="SAM" id="MobiDB-lite"/>
    </source>
</evidence>
<name>A0A0G0R1U6_9BACT</name>
<feature type="domain" description="Antitoxin SocA-like Panacea" evidence="2">
    <location>
        <begin position="30"/>
        <end position="140"/>
    </location>
</feature>
<reference evidence="3 4" key="1">
    <citation type="journal article" date="2015" name="Nature">
        <title>rRNA introns, odd ribosomes, and small enigmatic genomes across a large radiation of phyla.</title>
        <authorList>
            <person name="Brown C.T."/>
            <person name="Hug L.A."/>
            <person name="Thomas B.C."/>
            <person name="Sharon I."/>
            <person name="Castelle C.J."/>
            <person name="Singh A."/>
            <person name="Wilkins M.J."/>
            <person name="Williams K.H."/>
            <person name="Banfield J.F."/>
        </authorList>
    </citation>
    <scope>NUCLEOTIDE SEQUENCE [LARGE SCALE GENOMIC DNA]</scope>
</reference>
<protein>
    <recommendedName>
        <fullName evidence="2">Antitoxin SocA-like Panacea domain-containing protein</fullName>
    </recommendedName>
</protein>
<proteinExistence type="predicted"/>
<sequence length="187" mass="21707">MDAKTKSKYQNAILYFAKNLTPYQLGKTKLAKLLYYLDFISYRDREKSVTGTLYYKQEYGPLAKDLTEMIADLVAEKKLEVNRVVVGDGEKQKDQFRTLKEPDEMVFDEEEQTLLRKLVNKYADIPTEVMVAKSHLEAPWVKAQNGASLDYKYAFDVEDFDSEIEEESKEEDQKIKNAVEKELTSNC</sequence>
<dbReference type="EMBL" id="LBYC01000002">
    <property type="protein sequence ID" value="KKR43676.1"/>
    <property type="molecule type" value="Genomic_DNA"/>
</dbReference>
<dbReference type="Pfam" id="PF13274">
    <property type="entry name" value="SocA_Panacea"/>
    <property type="match status" value="1"/>
</dbReference>
<gene>
    <name evidence="3" type="ORF">UT78_C0002G0026</name>
</gene>